<keyword evidence="9" id="KW-0862">Zinc</keyword>
<evidence type="ECO:0000256" key="2">
    <source>
        <dbReference type="ARBA" id="ARBA00004141"/>
    </source>
</evidence>
<dbReference type="GO" id="GO:0008270">
    <property type="term" value="F:zinc ion binding"/>
    <property type="evidence" value="ECO:0007669"/>
    <property type="project" value="UniProtKB-KW"/>
</dbReference>
<dbReference type="InterPro" id="IPR022170">
    <property type="entry name" value="MUL1-like"/>
</dbReference>
<proteinExistence type="predicted"/>
<feature type="transmembrane region" description="Helical" evidence="13">
    <location>
        <begin position="278"/>
        <end position="303"/>
    </location>
</feature>
<evidence type="ECO:0000313" key="15">
    <source>
        <dbReference type="EMBL" id="MFD1512847.1"/>
    </source>
</evidence>
<organism evidence="15 16">
    <name type="scientific">Halomarina rubra</name>
    <dbReference type="NCBI Taxonomy" id="2071873"/>
    <lineage>
        <taxon>Archaea</taxon>
        <taxon>Methanobacteriati</taxon>
        <taxon>Methanobacteriota</taxon>
        <taxon>Stenosarchaea group</taxon>
        <taxon>Halobacteria</taxon>
        <taxon>Halobacteriales</taxon>
        <taxon>Natronomonadaceae</taxon>
        <taxon>Halomarina</taxon>
    </lineage>
</organism>
<evidence type="ECO:0000256" key="11">
    <source>
        <dbReference type="ARBA" id="ARBA00023136"/>
    </source>
</evidence>
<keyword evidence="11 13" id="KW-0472">Membrane</keyword>
<keyword evidence="16" id="KW-1185">Reference proteome</keyword>
<evidence type="ECO:0000256" key="5">
    <source>
        <dbReference type="ARBA" id="ARBA00022692"/>
    </source>
</evidence>
<feature type="domain" description="E3 Ubiquitin ligase MUL1-like" evidence="14">
    <location>
        <begin position="215"/>
        <end position="299"/>
    </location>
</feature>
<dbReference type="EC" id="2.3.2.27" evidence="3"/>
<evidence type="ECO:0000256" key="8">
    <source>
        <dbReference type="ARBA" id="ARBA00022786"/>
    </source>
</evidence>
<evidence type="ECO:0000256" key="12">
    <source>
        <dbReference type="SAM" id="MobiDB-lite"/>
    </source>
</evidence>
<accession>A0ABD6ATH1</accession>
<dbReference type="Proteomes" id="UP001597187">
    <property type="component" value="Unassembled WGS sequence"/>
</dbReference>
<evidence type="ECO:0000256" key="4">
    <source>
        <dbReference type="ARBA" id="ARBA00022679"/>
    </source>
</evidence>
<protein>
    <recommendedName>
        <fullName evidence="3">RING-type E3 ubiquitin transferase</fullName>
        <ecNumber evidence="3">2.3.2.27</ecNumber>
    </recommendedName>
</protein>
<name>A0ABD6ATH1_9EURY</name>
<feature type="region of interest" description="Disordered" evidence="12">
    <location>
        <begin position="109"/>
        <end position="140"/>
    </location>
</feature>
<comment type="subcellular location">
    <subcellularLocation>
        <location evidence="2">Membrane</location>
        <topology evidence="2">Multi-pass membrane protein</topology>
    </subcellularLocation>
</comment>
<dbReference type="GO" id="GO:0061630">
    <property type="term" value="F:ubiquitin protein ligase activity"/>
    <property type="evidence" value="ECO:0007669"/>
    <property type="project" value="UniProtKB-EC"/>
</dbReference>
<dbReference type="Pfam" id="PF12483">
    <property type="entry name" value="GIDE"/>
    <property type="match status" value="1"/>
</dbReference>
<dbReference type="EMBL" id="JBHUDC010000003">
    <property type="protein sequence ID" value="MFD1512847.1"/>
    <property type="molecule type" value="Genomic_DNA"/>
</dbReference>
<evidence type="ECO:0000259" key="14">
    <source>
        <dbReference type="Pfam" id="PF12483"/>
    </source>
</evidence>
<evidence type="ECO:0000256" key="1">
    <source>
        <dbReference type="ARBA" id="ARBA00000900"/>
    </source>
</evidence>
<keyword evidence="10 13" id="KW-1133">Transmembrane helix</keyword>
<evidence type="ECO:0000256" key="13">
    <source>
        <dbReference type="SAM" id="Phobius"/>
    </source>
</evidence>
<keyword evidence="7" id="KW-0863">Zinc-finger</keyword>
<dbReference type="AlphaFoldDB" id="A0ABD6ATH1"/>
<keyword evidence="6" id="KW-0479">Metal-binding</keyword>
<keyword evidence="5 13" id="KW-0812">Transmembrane</keyword>
<evidence type="ECO:0000256" key="3">
    <source>
        <dbReference type="ARBA" id="ARBA00012483"/>
    </source>
</evidence>
<evidence type="ECO:0000313" key="16">
    <source>
        <dbReference type="Proteomes" id="UP001597187"/>
    </source>
</evidence>
<evidence type="ECO:0000256" key="6">
    <source>
        <dbReference type="ARBA" id="ARBA00022723"/>
    </source>
</evidence>
<keyword evidence="4" id="KW-0808">Transferase</keyword>
<comment type="catalytic activity">
    <reaction evidence="1">
        <text>S-ubiquitinyl-[E2 ubiquitin-conjugating enzyme]-L-cysteine + [acceptor protein]-L-lysine = [E2 ubiquitin-conjugating enzyme]-L-cysteine + N(6)-ubiquitinyl-[acceptor protein]-L-lysine.</text>
        <dbReference type="EC" id="2.3.2.27"/>
    </reaction>
</comment>
<dbReference type="RefSeq" id="WP_250872823.1">
    <property type="nucleotide sequence ID" value="NZ_JALXFV010000003.1"/>
</dbReference>
<evidence type="ECO:0000256" key="9">
    <source>
        <dbReference type="ARBA" id="ARBA00022833"/>
    </source>
</evidence>
<sequence>MRTRRRATPTRTSATGCSKGPGRSEFDEPPPPVRRFGENTLGGWNLAIEIPGRRSRPVQATLTAPITRQDCVVGGWEVEEWSERGDHSNWWTIGDGVYSVPFYVDDVRESRRDSRANQNARRSGDGTDRVLVDPGSHTDPTGKLLEKLGDLGDFPASISVRNVLVDFHDLPLADRVGAEAQTPQHIASFVAEARGIPPQRGSITNLVDIGNAHGDRRYYENVVRPGDEVYLLGTVRARDPEDRDGNVRLRPETAVVEPADEPFVLSTRDEDALLRGQGLATAALAVGALSVFVGLSLVVGVPVPGL</sequence>
<comment type="caution">
    <text evidence="15">The sequence shown here is derived from an EMBL/GenBank/DDBJ whole genome shotgun (WGS) entry which is preliminary data.</text>
</comment>
<gene>
    <name evidence="15" type="ORF">ACFSBT_06080</name>
</gene>
<evidence type="ECO:0000256" key="10">
    <source>
        <dbReference type="ARBA" id="ARBA00022989"/>
    </source>
</evidence>
<reference evidence="15 16" key="1">
    <citation type="journal article" date="2019" name="Int. J. Syst. Evol. Microbiol.">
        <title>The Global Catalogue of Microorganisms (GCM) 10K type strain sequencing project: providing services to taxonomists for standard genome sequencing and annotation.</title>
        <authorList>
            <consortium name="The Broad Institute Genomics Platform"/>
            <consortium name="The Broad Institute Genome Sequencing Center for Infectious Disease"/>
            <person name="Wu L."/>
            <person name="Ma J."/>
        </authorList>
    </citation>
    <scope>NUCLEOTIDE SEQUENCE [LARGE SCALE GENOMIC DNA]</scope>
    <source>
        <strain evidence="15 16">CGMCC 1.12563</strain>
    </source>
</reference>
<feature type="region of interest" description="Disordered" evidence="12">
    <location>
        <begin position="1"/>
        <end position="39"/>
    </location>
</feature>
<keyword evidence="8" id="KW-0833">Ubl conjugation pathway</keyword>
<dbReference type="GO" id="GO:0016020">
    <property type="term" value="C:membrane"/>
    <property type="evidence" value="ECO:0007669"/>
    <property type="project" value="UniProtKB-SubCell"/>
</dbReference>
<evidence type="ECO:0000256" key="7">
    <source>
        <dbReference type="ARBA" id="ARBA00022771"/>
    </source>
</evidence>
<feature type="compositionally biased region" description="Basic and acidic residues" evidence="12">
    <location>
        <begin position="122"/>
        <end position="131"/>
    </location>
</feature>